<organism evidence="5 6">
    <name type="scientific">Acidovorax bellezanensis</name>
    <dbReference type="NCBI Taxonomy" id="2976702"/>
    <lineage>
        <taxon>Bacteria</taxon>
        <taxon>Pseudomonadati</taxon>
        <taxon>Pseudomonadota</taxon>
        <taxon>Betaproteobacteria</taxon>
        <taxon>Burkholderiales</taxon>
        <taxon>Comamonadaceae</taxon>
        <taxon>Acidovorax</taxon>
    </lineage>
</organism>
<dbReference type="PANTHER" id="PTHR24567">
    <property type="entry name" value="CRP FAMILY TRANSCRIPTIONAL REGULATORY PROTEIN"/>
    <property type="match status" value="1"/>
</dbReference>
<dbReference type="Pfam" id="PF00027">
    <property type="entry name" value="cNMP_binding"/>
    <property type="match status" value="1"/>
</dbReference>
<evidence type="ECO:0000313" key="5">
    <source>
        <dbReference type="EMBL" id="MCT9811223.1"/>
    </source>
</evidence>
<keyword evidence="6" id="KW-1185">Reference proteome</keyword>
<dbReference type="SMART" id="SM00100">
    <property type="entry name" value="cNMP"/>
    <property type="match status" value="1"/>
</dbReference>
<sequence>MPAPIVRSSLALRQISLFAGLDDDCLNRIAAACEWRHVDAKKPVFTRSSTGSDVFFLLTGRVRITTYSASGREVSFRDYQPGEHFGDLSAIDGQMRSADVVALESSQLAGLGAADFMALMAREPLIARRMLQHLTGLVRQLTDRVLELSTLSVQTRLHVELLRLAHAAGVLADGSARIEPAPPHSALASKISTNREQVAREISALTKSGLLRKQGQRTLCVTCVQDLQELVLA</sequence>
<dbReference type="Pfam" id="PF13545">
    <property type="entry name" value="HTH_Crp_2"/>
    <property type="match status" value="1"/>
</dbReference>
<dbReference type="PROSITE" id="PS50042">
    <property type="entry name" value="CNMP_BINDING_3"/>
    <property type="match status" value="1"/>
</dbReference>
<comment type="caution">
    <text evidence="5">The sequence shown here is derived from an EMBL/GenBank/DDBJ whole genome shotgun (WGS) entry which is preliminary data.</text>
</comment>
<name>A0ABT2PQ31_9BURK</name>
<evidence type="ECO:0000256" key="3">
    <source>
        <dbReference type="ARBA" id="ARBA00023163"/>
    </source>
</evidence>
<dbReference type="Proteomes" id="UP001525968">
    <property type="component" value="Unassembled WGS sequence"/>
</dbReference>
<dbReference type="CDD" id="cd00038">
    <property type="entry name" value="CAP_ED"/>
    <property type="match status" value="1"/>
</dbReference>
<dbReference type="InterPro" id="IPR012318">
    <property type="entry name" value="HTH_CRP"/>
</dbReference>
<evidence type="ECO:0000256" key="2">
    <source>
        <dbReference type="ARBA" id="ARBA00023125"/>
    </source>
</evidence>
<dbReference type="InterPro" id="IPR036390">
    <property type="entry name" value="WH_DNA-bd_sf"/>
</dbReference>
<gene>
    <name evidence="5" type="ORF">N0K08_11300</name>
</gene>
<dbReference type="InterPro" id="IPR036388">
    <property type="entry name" value="WH-like_DNA-bd_sf"/>
</dbReference>
<dbReference type="SUPFAM" id="SSF46785">
    <property type="entry name" value="Winged helix' DNA-binding domain"/>
    <property type="match status" value="1"/>
</dbReference>
<keyword evidence="1" id="KW-0805">Transcription regulation</keyword>
<evidence type="ECO:0000259" key="4">
    <source>
        <dbReference type="PROSITE" id="PS50042"/>
    </source>
</evidence>
<accession>A0ABT2PQ31</accession>
<evidence type="ECO:0000313" key="6">
    <source>
        <dbReference type="Proteomes" id="UP001525968"/>
    </source>
</evidence>
<protein>
    <submittedName>
        <fullName evidence="5">Crp/Fnr family transcriptional regulator</fullName>
    </submittedName>
</protein>
<dbReference type="PANTHER" id="PTHR24567:SF68">
    <property type="entry name" value="DNA-BINDING TRANSCRIPTIONAL DUAL REGULATOR CRP"/>
    <property type="match status" value="1"/>
</dbReference>
<dbReference type="EMBL" id="JAODYH010000004">
    <property type="protein sequence ID" value="MCT9811223.1"/>
    <property type="molecule type" value="Genomic_DNA"/>
</dbReference>
<reference evidence="5 6" key="1">
    <citation type="submission" date="2022-09" db="EMBL/GenBank/DDBJ databases">
        <title>Draft genome of isolate Be4.</title>
        <authorList>
            <person name="Sanchez-Castro I."/>
            <person name="Martinez-Rodriguez P."/>
            <person name="Descostes M."/>
            <person name="Merroun M."/>
        </authorList>
    </citation>
    <scope>NUCLEOTIDE SEQUENCE [LARGE SCALE GENOMIC DNA]</scope>
    <source>
        <strain evidence="5 6">Be4</strain>
    </source>
</reference>
<dbReference type="Gene3D" id="1.10.10.10">
    <property type="entry name" value="Winged helix-like DNA-binding domain superfamily/Winged helix DNA-binding domain"/>
    <property type="match status" value="1"/>
</dbReference>
<proteinExistence type="predicted"/>
<evidence type="ECO:0000256" key="1">
    <source>
        <dbReference type="ARBA" id="ARBA00023015"/>
    </source>
</evidence>
<keyword evidence="2" id="KW-0238">DNA-binding</keyword>
<dbReference type="InterPro" id="IPR014710">
    <property type="entry name" value="RmlC-like_jellyroll"/>
</dbReference>
<dbReference type="InterPro" id="IPR000595">
    <property type="entry name" value="cNMP-bd_dom"/>
</dbReference>
<dbReference type="Gene3D" id="2.60.120.10">
    <property type="entry name" value="Jelly Rolls"/>
    <property type="match status" value="1"/>
</dbReference>
<keyword evidence="3" id="KW-0804">Transcription</keyword>
<dbReference type="SUPFAM" id="SSF51206">
    <property type="entry name" value="cAMP-binding domain-like"/>
    <property type="match status" value="1"/>
</dbReference>
<dbReference type="InterPro" id="IPR050397">
    <property type="entry name" value="Env_Response_Regulators"/>
</dbReference>
<dbReference type="RefSeq" id="WP_261500429.1">
    <property type="nucleotide sequence ID" value="NZ_JAODYH010000004.1"/>
</dbReference>
<feature type="domain" description="Cyclic nucleotide-binding" evidence="4">
    <location>
        <begin position="17"/>
        <end position="137"/>
    </location>
</feature>
<dbReference type="InterPro" id="IPR018490">
    <property type="entry name" value="cNMP-bd_dom_sf"/>
</dbReference>